<reference evidence="2" key="1">
    <citation type="submission" date="2008-06" db="EMBL/GenBank/DDBJ databases">
        <title>Genome and proteome analysis of A. pleuropneumoniae serotype 7.</title>
        <authorList>
            <person name="Linke B."/>
            <person name="Buettner F."/>
            <person name="Martinez-Arias R."/>
            <person name="Goesmann A."/>
            <person name="Baltes N."/>
            <person name="Tegetmeyer H."/>
            <person name="Singh M."/>
            <person name="Gerlach G.F."/>
        </authorList>
    </citation>
    <scope>NUCLEOTIDE SEQUENCE [LARGE SCALE GENOMIC DNA]</scope>
    <source>
        <strain evidence="2">AP76</strain>
    </source>
</reference>
<protein>
    <submittedName>
        <fullName evidence="1">Uncharacterized protein</fullName>
    </submittedName>
</protein>
<gene>
    <name evidence="1" type="ordered locus">APP7_1638</name>
</gene>
<accession>B3GYQ9</accession>
<evidence type="ECO:0000313" key="1">
    <source>
        <dbReference type="EMBL" id="ACE62290.1"/>
    </source>
</evidence>
<name>B3GYQ9_ACTP7</name>
<dbReference type="RefSeq" id="WP_012478557.1">
    <property type="nucleotide sequence ID" value="NC_010939.1"/>
</dbReference>
<proteinExistence type="predicted"/>
<dbReference type="EMBL" id="CP001091">
    <property type="protein sequence ID" value="ACE62290.1"/>
    <property type="molecule type" value="Genomic_DNA"/>
</dbReference>
<dbReference type="KEGG" id="apa:APP7_1638"/>
<sequence>MNIITISPNSLVIPENFDLRRINARPDEFIDPTYMDKYDNTSIFYDIFESNNKIYLIGPPLLNLSPIINSCYIIFDNGREEKVSINSKLLERGQLSWIDLKEIKYKPVSLRFDFSIFSISYKGNKNVIVDIGKDVNDEFNDAKSLMTLQLNNKLEWIHDWAKYYNKVHDVDTIVIYDNNSTNYKLDDISNSLLSITNLKNIVVVPWNFKYGPQGKPWTGPNTPWDSDFCQIGALQHMRFRFSLKSKGFINADIDELIIPLKEVNIFDALENSEVGVIGVEGNTIEGHLSNHMMKAEGVPHFYHFWERKVHISGGTRKWAGSPSKWDDETVQTTAHWVRGISYKADSRFSIGHFRQINDGWKIQSRTIEYSGKDILRPDFSLIGAMSVAFPNEIPNILLVNALKDAEQRIQLLEKGKEDEYSKLQSYIKLLTHERIVWDKIWIWKGNVLVFETRCSLGKIAFDIVISNNNVQLNVSVRDTKYQEDFFEVVFRYLGTDFSILSNGKGLKAYSLKRENISFEEIATLISKKILIFYKILN</sequence>
<dbReference type="HOGENOM" id="CLU_506840_0_0_6"/>
<evidence type="ECO:0000313" key="2">
    <source>
        <dbReference type="Proteomes" id="UP000001226"/>
    </source>
</evidence>
<dbReference type="AlphaFoldDB" id="B3GYQ9"/>
<organism evidence="1 2">
    <name type="scientific">Actinobacillus pleuropneumoniae serotype 7 (strain AP76)</name>
    <dbReference type="NCBI Taxonomy" id="537457"/>
    <lineage>
        <taxon>Bacteria</taxon>
        <taxon>Pseudomonadati</taxon>
        <taxon>Pseudomonadota</taxon>
        <taxon>Gammaproteobacteria</taxon>
        <taxon>Pasteurellales</taxon>
        <taxon>Pasteurellaceae</taxon>
        <taxon>Actinobacillus</taxon>
    </lineage>
</organism>
<dbReference type="Proteomes" id="UP000001226">
    <property type="component" value="Chromosome"/>
</dbReference>